<keyword evidence="2" id="KW-0812">Transmembrane</keyword>
<evidence type="ECO:0000313" key="4">
    <source>
        <dbReference type="Proteomes" id="UP000515512"/>
    </source>
</evidence>
<organism evidence="3 4">
    <name type="scientific">Nocardia huaxiensis</name>
    <dbReference type="NCBI Taxonomy" id="2755382"/>
    <lineage>
        <taxon>Bacteria</taxon>
        <taxon>Bacillati</taxon>
        <taxon>Actinomycetota</taxon>
        <taxon>Actinomycetes</taxon>
        <taxon>Mycobacteriales</taxon>
        <taxon>Nocardiaceae</taxon>
        <taxon>Nocardia</taxon>
    </lineage>
</organism>
<sequence length="376" mass="40630">MADPLDELRAFKTQLRELRWTTQVDSLKALARESAKTPGARGGISKATIGNIINPDNPTMPRWETFETFVDTCLRLIDRAGVEPPAGGGDRRAWRLRYVQVRDALGDNGGPSEVAEPEVVQPDSATESLDPSPPRRRGRAVIWLATAAVLVVVVAVVVWQTVGDGPESSGARADSGSFFCEQLGGQTILEDSFADAGSGWPQHTGQSEYVSGSYQLTIVPSTVLVRAQAPTAALLNTCTEVVMRSAAGFGGFGLWCRGEPGELGRRYVLWVTSLGLWGIAMTRTSEPFYIVLASQDNFPGMDLQQETRIGASCRSLAEGVELVVSVNGRQLRHVDQQSLLTAGSLGVLGWTWLFEPGSTTELVVENIQTWELPATE</sequence>
<keyword evidence="2" id="KW-1133">Transmembrane helix</keyword>
<dbReference type="AlphaFoldDB" id="A0A7D6ZB29"/>
<keyword evidence="2" id="KW-0472">Membrane</keyword>
<accession>A0A7D6ZB29</accession>
<dbReference type="Proteomes" id="UP000515512">
    <property type="component" value="Chromosome"/>
</dbReference>
<evidence type="ECO:0000313" key="3">
    <source>
        <dbReference type="EMBL" id="QLY29438.1"/>
    </source>
</evidence>
<evidence type="ECO:0000256" key="2">
    <source>
        <dbReference type="SAM" id="Phobius"/>
    </source>
</evidence>
<evidence type="ECO:0000256" key="1">
    <source>
        <dbReference type="SAM" id="MobiDB-lite"/>
    </source>
</evidence>
<keyword evidence="4" id="KW-1185">Reference proteome</keyword>
<feature type="transmembrane region" description="Helical" evidence="2">
    <location>
        <begin position="140"/>
        <end position="159"/>
    </location>
</feature>
<feature type="region of interest" description="Disordered" evidence="1">
    <location>
        <begin position="107"/>
        <end position="135"/>
    </location>
</feature>
<protein>
    <submittedName>
        <fullName evidence="3">Uncharacterized protein</fullName>
    </submittedName>
</protein>
<name>A0A7D6ZB29_9NOCA</name>
<proteinExistence type="predicted"/>
<dbReference type="KEGG" id="nhu:H0264_29885"/>
<dbReference type="RefSeq" id="WP_181580642.1">
    <property type="nucleotide sequence ID" value="NZ_CP059399.1"/>
</dbReference>
<gene>
    <name evidence="3" type="ORF">H0264_29885</name>
</gene>
<dbReference type="EMBL" id="CP059399">
    <property type="protein sequence ID" value="QLY29438.1"/>
    <property type="molecule type" value="Genomic_DNA"/>
</dbReference>
<reference evidence="3 4" key="1">
    <citation type="submission" date="2020-07" db="EMBL/GenBank/DDBJ databases">
        <authorList>
            <person name="Zhuang K."/>
            <person name="Ran Y."/>
        </authorList>
    </citation>
    <scope>NUCLEOTIDE SEQUENCE [LARGE SCALE GENOMIC DNA]</scope>
    <source>
        <strain evidence="3 4">WCH-YHL-001</strain>
    </source>
</reference>